<gene>
    <name evidence="15" type="ORF">X798_02046</name>
</gene>
<reference evidence="15 16" key="1">
    <citation type="submission" date="2015-12" db="EMBL/GenBank/DDBJ databases">
        <title>Draft genome of the nematode, Onchocerca flexuosa.</title>
        <authorList>
            <person name="Mitreva M."/>
        </authorList>
    </citation>
    <scope>NUCLEOTIDE SEQUENCE [LARGE SCALE GENOMIC DNA]</scope>
    <source>
        <strain evidence="15">Red Deer</strain>
    </source>
</reference>
<evidence type="ECO:0000256" key="10">
    <source>
        <dbReference type="ARBA" id="ARBA00048336"/>
    </source>
</evidence>
<keyword evidence="3 12" id="KW-0479">Metal-binding</keyword>
<evidence type="ECO:0000313" key="15">
    <source>
        <dbReference type="EMBL" id="OZC10902.1"/>
    </source>
</evidence>
<name>A0A238C088_9BILA</name>
<dbReference type="PANTHER" id="PTHR14732">
    <property type="entry name" value="RNA POLYMERASE II SUBUNIT B1 CTD PHOSPHATASE RPAP2-RELATED"/>
    <property type="match status" value="1"/>
</dbReference>
<evidence type="ECO:0000256" key="11">
    <source>
        <dbReference type="PROSITE-ProRule" id="PRU00812"/>
    </source>
</evidence>
<dbReference type="GO" id="GO:0008270">
    <property type="term" value="F:zinc ion binding"/>
    <property type="evidence" value="ECO:0007669"/>
    <property type="project" value="UniProtKB-KW"/>
</dbReference>
<keyword evidence="16" id="KW-1185">Reference proteome</keyword>
<dbReference type="PROSITE" id="PS51479">
    <property type="entry name" value="ZF_RTR1"/>
    <property type="match status" value="1"/>
</dbReference>
<evidence type="ECO:0000256" key="6">
    <source>
        <dbReference type="ARBA" id="ARBA00022833"/>
    </source>
</evidence>
<feature type="domain" description="RTR1-type" evidence="14">
    <location>
        <begin position="42"/>
        <end position="126"/>
    </location>
</feature>
<dbReference type="InterPro" id="IPR007308">
    <property type="entry name" value="Rtr1/RPAP2_dom"/>
</dbReference>
<keyword evidence="8 12" id="KW-0539">Nucleus</keyword>
<dbReference type="EMBL" id="KZ269983">
    <property type="protein sequence ID" value="OZC10902.1"/>
    <property type="molecule type" value="Genomic_DNA"/>
</dbReference>
<keyword evidence="6 12" id="KW-0862">Zinc</keyword>
<proteinExistence type="inferred from homology"/>
<accession>A0A238C088</accession>
<evidence type="ECO:0000256" key="2">
    <source>
        <dbReference type="ARBA" id="ARBA00005676"/>
    </source>
</evidence>
<comment type="similarity">
    <text evidence="2 11 12">Belongs to the RPAP2 family.</text>
</comment>
<feature type="region of interest" description="Disordered" evidence="13">
    <location>
        <begin position="169"/>
        <end position="191"/>
    </location>
</feature>
<protein>
    <recommendedName>
        <fullName evidence="12">RNA polymerase II subunit B1 CTD phosphatase RPAP2 homolog</fullName>
        <ecNumber evidence="12">3.1.3.16</ecNumber>
    </recommendedName>
</protein>
<evidence type="ECO:0000256" key="7">
    <source>
        <dbReference type="ARBA" id="ARBA00022912"/>
    </source>
</evidence>
<evidence type="ECO:0000256" key="5">
    <source>
        <dbReference type="ARBA" id="ARBA00022801"/>
    </source>
</evidence>
<evidence type="ECO:0000256" key="1">
    <source>
        <dbReference type="ARBA" id="ARBA00004123"/>
    </source>
</evidence>
<dbReference type="EC" id="3.1.3.16" evidence="12"/>
<comment type="catalytic activity">
    <reaction evidence="10 12">
        <text>O-phospho-L-threonyl-[protein] + H2O = L-threonyl-[protein] + phosphate</text>
        <dbReference type="Rhea" id="RHEA:47004"/>
        <dbReference type="Rhea" id="RHEA-COMP:11060"/>
        <dbReference type="Rhea" id="RHEA-COMP:11605"/>
        <dbReference type="ChEBI" id="CHEBI:15377"/>
        <dbReference type="ChEBI" id="CHEBI:30013"/>
        <dbReference type="ChEBI" id="CHEBI:43474"/>
        <dbReference type="ChEBI" id="CHEBI:61977"/>
        <dbReference type="EC" id="3.1.3.16"/>
    </reaction>
</comment>
<comment type="function">
    <text evidence="12">Putative RNA polymerase II subunit B1 C-terminal domain (CTD) phosphatase involved in RNA polymerase II transcription regulation.</text>
</comment>
<dbReference type="GO" id="GO:0005634">
    <property type="term" value="C:nucleus"/>
    <property type="evidence" value="ECO:0007669"/>
    <property type="project" value="UniProtKB-SubCell"/>
</dbReference>
<dbReference type="GO" id="GO:0043175">
    <property type="term" value="F:RNA polymerase core enzyme binding"/>
    <property type="evidence" value="ECO:0007669"/>
    <property type="project" value="UniProtKB-UniRule"/>
</dbReference>
<dbReference type="Pfam" id="PF04181">
    <property type="entry name" value="RPAP2_Rtr1"/>
    <property type="match status" value="1"/>
</dbReference>
<dbReference type="AlphaFoldDB" id="A0A238C088"/>
<dbReference type="InterPro" id="IPR038534">
    <property type="entry name" value="Rtr1/RPAP2_sf"/>
</dbReference>
<dbReference type="Proteomes" id="UP000242913">
    <property type="component" value="Unassembled WGS sequence"/>
</dbReference>
<dbReference type="PANTHER" id="PTHR14732:SF0">
    <property type="entry name" value="RNA POLYMERASE II SUBUNIT B1 CTD PHOSPHATASE RPAP2-RELATED"/>
    <property type="match status" value="1"/>
</dbReference>
<evidence type="ECO:0000256" key="9">
    <source>
        <dbReference type="ARBA" id="ARBA00047761"/>
    </source>
</evidence>
<comment type="catalytic activity">
    <reaction evidence="9 12">
        <text>O-phospho-L-seryl-[protein] + H2O = L-seryl-[protein] + phosphate</text>
        <dbReference type="Rhea" id="RHEA:20629"/>
        <dbReference type="Rhea" id="RHEA-COMP:9863"/>
        <dbReference type="Rhea" id="RHEA-COMP:11604"/>
        <dbReference type="ChEBI" id="CHEBI:15377"/>
        <dbReference type="ChEBI" id="CHEBI:29999"/>
        <dbReference type="ChEBI" id="CHEBI:43474"/>
        <dbReference type="ChEBI" id="CHEBI:83421"/>
        <dbReference type="EC" id="3.1.3.16"/>
    </reaction>
</comment>
<keyword evidence="7 12" id="KW-0904">Protein phosphatase</keyword>
<evidence type="ECO:0000313" key="16">
    <source>
        <dbReference type="Proteomes" id="UP000242913"/>
    </source>
</evidence>
<evidence type="ECO:0000259" key="14">
    <source>
        <dbReference type="PROSITE" id="PS51479"/>
    </source>
</evidence>
<evidence type="ECO:0000256" key="4">
    <source>
        <dbReference type="ARBA" id="ARBA00022771"/>
    </source>
</evidence>
<dbReference type="InterPro" id="IPR039693">
    <property type="entry name" value="Rtr1/RPAP2"/>
</dbReference>
<organism evidence="15 16">
    <name type="scientific">Onchocerca flexuosa</name>
    <dbReference type="NCBI Taxonomy" id="387005"/>
    <lineage>
        <taxon>Eukaryota</taxon>
        <taxon>Metazoa</taxon>
        <taxon>Ecdysozoa</taxon>
        <taxon>Nematoda</taxon>
        <taxon>Chromadorea</taxon>
        <taxon>Rhabditida</taxon>
        <taxon>Spirurina</taxon>
        <taxon>Spiruromorpha</taxon>
        <taxon>Filarioidea</taxon>
        <taxon>Onchocercidae</taxon>
        <taxon>Onchocerca</taxon>
    </lineage>
</organism>
<dbReference type="OrthoDB" id="2590500at2759"/>
<feature type="compositionally biased region" description="Acidic residues" evidence="13">
    <location>
        <begin position="171"/>
        <end position="184"/>
    </location>
</feature>
<keyword evidence="4 12" id="KW-0863">Zinc-finger</keyword>
<dbReference type="Gene3D" id="1.25.40.820">
    <property type="match status" value="1"/>
</dbReference>
<evidence type="ECO:0000256" key="13">
    <source>
        <dbReference type="SAM" id="MobiDB-lite"/>
    </source>
</evidence>
<dbReference type="GO" id="GO:0008420">
    <property type="term" value="F:RNA polymerase II CTD heptapeptide repeat phosphatase activity"/>
    <property type="evidence" value="ECO:0007669"/>
    <property type="project" value="UniProtKB-UniRule"/>
</dbReference>
<sequence length="475" mass="55057">MKGEVMEEVVDRLVKEQRLRKTVYNAIVTLSEGVVETTTLQRMLNSLDQNSWMEVVEERYLGRMCGFPLCTNPVQVKKSQKYRIDLKNKKVFERSAEIDKFCCRSCFLRSAAVRAQLEAEPLWIRGDEQAKIFDLNAENVRQQQQDTCGVEFVEDQQLITSLEILKIGDTAESDDEDNDDETNTDEEKKDDAHNEFYNLCRSYLTMKSAMASIDGIADEPTVKRITDETVTKMEIEIERKVNKRLSENEKLARIRSKYSQNKFKQPPEIIEAKPFDSELNKKIPENFYEDFKRTLSEWCGPETIYHLQYHRRMNLSDSENKIVTEARSIIAQFYAGDRSINKNVEDVFLPPVDSFDQAKQRISVLVELLKPSLCIFIHSWRLLERTLNKNGCGQQALEIISTFRLSATNVVLEGKMCDLAVAVIFRLLAYCDRSLMDFYPSDYIASSKFMKYLEQIGCDTKCYFGILSIIMNKLE</sequence>
<keyword evidence="5 12" id="KW-0378">Hydrolase</keyword>
<evidence type="ECO:0000256" key="12">
    <source>
        <dbReference type="RuleBase" id="RU367080"/>
    </source>
</evidence>
<evidence type="ECO:0000256" key="8">
    <source>
        <dbReference type="ARBA" id="ARBA00023242"/>
    </source>
</evidence>
<dbReference type="GO" id="GO:0005737">
    <property type="term" value="C:cytoplasm"/>
    <property type="evidence" value="ECO:0007669"/>
    <property type="project" value="TreeGrafter"/>
</dbReference>
<comment type="subcellular location">
    <subcellularLocation>
        <location evidence="1 12">Nucleus</location>
    </subcellularLocation>
</comment>
<evidence type="ECO:0000256" key="3">
    <source>
        <dbReference type="ARBA" id="ARBA00022723"/>
    </source>
</evidence>